<dbReference type="PANTHER" id="PTHR42944:SF1">
    <property type="entry name" value="ADENINE DNA GLYCOSYLASE"/>
    <property type="match status" value="1"/>
</dbReference>
<keyword evidence="9" id="KW-0378">Hydrolase</keyword>
<dbReference type="InterPro" id="IPR015797">
    <property type="entry name" value="NUDIX_hydrolase-like_dom_sf"/>
</dbReference>
<evidence type="ECO:0000256" key="11">
    <source>
        <dbReference type="ARBA" id="ARBA00023014"/>
    </source>
</evidence>
<evidence type="ECO:0000259" key="15">
    <source>
        <dbReference type="SMART" id="SM00478"/>
    </source>
</evidence>
<evidence type="ECO:0000313" key="16">
    <source>
        <dbReference type="EMBL" id="QES90660.1"/>
    </source>
</evidence>
<dbReference type="OrthoDB" id="9802365at2"/>
<dbReference type="Gene3D" id="3.90.79.10">
    <property type="entry name" value="Nucleoside Triphosphate Pyrophosphohydrolase"/>
    <property type="match status" value="1"/>
</dbReference>
<keyword evidence="13 14" id="KW-0326">Glycosidase</keyword>
<keyword evidence="12" id="KW-0234">DNA repair</keyword>
<dbReference type="Gene3D" id="1.10.340.30">
    <property type="entry name" value="Hypothetical protein, domain 2"/>
    <property type="match status" value="1"/>
</dbReference>
<dbReference type="InterPro" id="IPR023170">
    <property type="entry name" value="HhH_base_excis_C"/>
</dbReference>
<dbReference type="EMBL" id="CP044016">
    <property type="protein sequence ID" value="QES90660.1"/>
    <property type="molecule type" value="Genomic_DNA"/>
</dbReference>
<evidence type="ECO:0000256" key="9">
    <source>
        <dbReference type="ARBA" id="ARBA00022801"/>
    </source>
</evidence>
<dbReference type="Proteomes" id="UP000292424">
    <property type="component" value="Chromosome"/>
</dbReference>
<keyword evidence="11" id="KW-0411">Iron-sulfur</keyword>
<comment type="similarity">
    <text evidence="3 14">Belongs to the Nth/MutY family.</text>
</comment>
<evidence type="ECO:0000256" key="1">
    <source>
        <dbReference type="ARBA" id="ARBA00000843"/>
    </source>
</evidence>
<comment type="cofactor">
    <cofactor evidence="14">
        <name>[4Fe-4S] cluster</name>
        <dbReference type="ChEBI" id="CHEBI:49883"/>
    </cofactor>
    <text evidence="14">Binds 1 [4Fe-4S] cluster.</text>
</comment>
<proteinExistence type="inferred from homology"/>
<evidence type="ECO:0000313" key="17">
    <source>
        <dbReference type="Proteomes" id="UP000292424"/>
    </source>
</evidence>
<evidence type="ECO:0000256" key="14">
    <source>
        <dbReference type="RuleBase" id="RU365096"/>
    </source>
</evidence>
<gene>
    <name evidence="16" type="primary">mutY</name>
    <name evidence="16" type="ORF">E0W69_019040</name>
</gene>
<evidence type="ECO:0000256" key="4">
    <source>
        <dbReference type="ARBA" id="ARBA00012045"/>
    </source>
</evidence>
<accession>A0A5P2GAD0</accession>
<dbReference type="GO" id="GO:0034039">
    <property type="term" value="F:8-oxo-7,8-dihydroguanine DNA N-glycosylase activity"/>
    <property type="evidence" value="ECO:0007669"/>
    <property type="project" value="TreeGrafter"/>
</dbReference>
<keyword evidence="10 14" id="KW-0408">Iron</keyword>
<dbReference type="GO" id="GO:0051539">
    <property type="term" value="F:4 iron, 4 sulfur cluster binding"/>
    <property type="evidence" value="ECO:0007669"/>
    <property type="project" value="UniProtKB-UniRule"/>
</dbReference>
<dbReference type="Gene3D" id="1.10.1670.10">
    <property type="entry name" value="Helix-hairpin-Helix base-excision DNA repair enzymes (C-terminal)"/>
    <property type="match status" value="1"/>
</dbReference>
<dbReference type="InterPro" id="IPR029119">
    <property type="entry name" value="MutY_C"/>
</dbReference>
<dbReference type="Pfam" id="PF14815">
    <property type="entry name" value="NUDIX_4"/>
    <property type="match status" value="1"/>
</dbReference>
<sequence>MSFTTSIISWNSSENNRSMPWKGAKDPYKIWLSEIILQQTRVAQGLPYYEKFIQNFPTIFDLANAEDQFVFKLWEGLGYYNRCRNLLFTARYIVENYDGIFPKNYEQIIELKGIGPYTAAAIASFAFQLPYAVLDGNVYRVLSRYFGIETPSDSPEGEKIFAKLAQDNLDKKKPGVYNQAIMDFGATICLPAIPKCNQCILSKDCTALALGLINKLPIKEKILKKKTRYFTWFVFRVNDQIFIQQRRAKDIWENLYEFFLVESEGKPNWENKSVNEWLENQFKQHPKELEISPVLSQQLTHQKIFAQFIQISLDRMPVQLPKANWLNIKNLTHFGFPKLCKEFIEQNF</sequence>
<dbReference type="EC" id="3.2.2.31" evidence="4 14"/>
<dbReference type="GO" id="GO:0006298">
    <property type="term" value="P:mismatch repair"/>
    <property type="evidence" value="ECO:0007669"/>
    <property type="project" value="TreeGrafter"/>
</dbReference>
<dbReference type="Pfam" id="PF00633">
    <property type="entry name" value="HHH"/>
    <property type="match status" value="1"/>
</dbReference>
<evidence type="ECO:0000256" key="5">
    <source>
        <dbReference type="ARBA" id="ARBA00022023"/>
    </source>
</evidence>
<dbReference type="InterPro" id="IPR011257">
    <property type="entry name" value="DNA_glycosylase"/>
</dbReference>
<evidence type="ECO:0000256" key="3">
    <source>
        <dbReference type="ARBA" id="ARBA00008343"/>
    </source>
</evidence>
<reference evidence="16 17" key="1">
    <citation type="submission" date="2019-09" db="EMBL/GenBank/DDBJ databases">
        <title>Complete genome sequence of Arachidicoccus sp. B3-10 isolated from apple orchard soil.</title>
        <authorList>
            <person name="Kim H.S."/>
            <person name="Han K.-I."/>
            <person name="Suh M.K."/>
            <person name="Lee K.C."/>
            <person name="Eom M.K."/>
            <person name="Kim J.-S."/>
            <person name="Kang S.W."/>
            <person name="Sin Y."/>
            <person name="Lee J.-S."/>
        </authorList>
    </citation>
    <scope>NUCLEOTIDE SEQUENCE [LARGE SCALE GENOMIC DNA]</scope>
    <source>
        <strain evidence="16 17">B3-10</strain>
    </source>
</reference>
<dbReference type="GO" id="GO:0046872">
    <property type="term" value="F:metal ion binding"/>
    <property type="evidence" value="ECO:0007669"/>
    <property type="project" value="UniProtKB-UniRule"/>
</dbReference>
<keyword evidence="8 14" id="KW-0227">DNA damage</keyword>
<dbReference type="NCBIfam" id="TIGR01084">
    <property type="entry name" value="mutY"/>
    <property type="match status" value="1"/>
</dbReference>
<evidence type="ECO:0000256" key="8">
    <source>
        <dbReference type="ARBA" id="ARBA00022763"/>
    </source>
</evidence>
<dbReference type="PANTHER" id="PTHR42944">
    <property type="entry name" value="ADENINE DNA GLYCOSYLASE"/>
    <property type="match status" value="1"/>
</dbReference>
<dbReference type="InterPro" id="IPR000445">
    <property type="entry name" value="HhH_motif"/>
</dbReference>
<dbReference type="InterPro" id="IPR044298">
    <property type="entry name" value="MIG/MutY"/>
</dbReference>
<protein>
    <recommendedName>
        <fullName evidence="5 14">Adenine DNA glycosylase</fullName>
        <ecNumber evidence="4 14">3.2.2.31</ecNumber>
    </recommendedName>
</protein>
<dbReference type="CDD" id="cd00056">
    <property type="entry name" value="ENDO3c"/>
    <property type="match status" value="1"/>
</dbReference>
<dbReference type="KEGG" id="arac:E0W69_019040"/>
<organism evidence="16 17">
    <name type="scientific">Rhizosphaericola mali</name>
    <dbReference type="NCBI Taxonomy" id="2545455"/>
    <lineage>
        <taxon>Bacteria</taxon>
        <taxon>Pseudomonadati</taxon>
        <taxon>Bacteroidota</taxon>
        <taxon>Chitinophagia</taxon>
        <taxon>Chitinophagales</taxon>
        <taxon>Chitinophagaceae</taxon>
        <taxon>Rhizosphaericola</taxon>
    </lineage>
</organism>
<dbReference type="InterPro" id="IPR005760">
    <property type="entry name" value="A/G_AdeGlyc_MutY"/>
</dbReference>
<dbReference type="SMART" id="SM00478">
    <property type="entry name" value="ENDO3c"/>
    <property type="match status" value="1"/>
</dbReference>
<dbReference type="SUPFAM" id="SSF55811">
    <property type="entry name" value="Nudix"/>
    <property type="match status" value="1"/>
</dbReference>
<dbReference type="InterPro" id="IPR003265">
    <property type="entry name" value="HhH-GPD_domain"/>
</dbReference>
<dbReference type="Pfam" id="PF00730">
    <property type="entry name" value="HhH-GPD"/>
    <property type="match status" value="1"/>
</dbReference>
<keyword evidence="6" id="KW-0004">4Fe-4S</keyword>
<dbReference type="GO" id="GO:0006284">
    <property type="term" value="P:base-excision repair"/>
    <property type="evidence" value="ECO:0007669"/>
    <property type="project" value="UniProtKB-UniRule"/>
</dbReference>
<evidence type="ECO:0000256" key="6">
    <source>
        <dbReference type="ARBA" id="ARBA00022485"/>
    </source>
</evidence>
<dbReference type="GO" id="GO:0032357">
    <property type="term" value="F:oxidized purine DNA binding"/>
    <property type="evidence" value="ECO:0007669"/>
    <property type="project" value="TreeGrafter"/>
</dbReference>
<evidence type="ECO:0000256" key="2">
    <source>
        <dbReference type="ARBA" id="ARBA00002933"/>
    </source>
</evidence>
<keyword evidence="17" id="KW-1185">Reference proteome</keyword>
<evidence type="ECO:0000256" key="12">
    <source>
        <dbReference type="ARBA" id="ARBA00023204"/>
    </source>
</evidence>
<comment type="catalytic activity">
    <reaction evidence="1 14">
        <text>Hydrolyzes free adenine bases from 7,8-dihydro-8-oxoguanine:adenine mismatched double-stranded DNA, leaving an apurinic site.</text>
        <dbReference type="EC" id="3.2.2.31"/>
    </reaction>
</comment>
<dbReference type="AlphaFoldDB" id="A0A5P2GAD0"/>
<dbReference type="GO" id="GO:0000701">
    <property type="term" value="F:purine-specific mismatch base pair DNA N-glycosylase activity"/>
    <property type="evidence" value="ECO:0007669"/>
    <property type="project" value="UniProtKB-EC"/>
</dbReference>
<feature type="domain" description="HhH-GPD" evidence="15">
    <location>
        <begin position="36"/>
        <end position="187"/>
    </location>
</feature>
<evidence type="ECO:0000256" key="10">
    <source>
        <dbReference type="ARBA" id="ARBA00023004"/>
    </source>
</evidence>
<dbReference type="CDD" id="cd03431">
    <property type="entry name" value="NUDIX_DNA_Glycosylase_C-MutY"/>
    <property type="match status" value="1"/>
</dbReference>
<name>A0A5P2GAD0_9BACT</name>
<evidence type="ECO:0000256" key="7">
    <source>
        <dbReference type="ARBA" id="ARBA00022723"/>
    </source>
</evidence>
<dbReference type="SUPFAM" id="SSF48150">
    <property type="entry name" value="DNA-glycosylase"/>
    <property type="match status" value="1"/>
</dbReference>
<comment type="function">
    <text evidence="2">Adenine glycosylase active on G-A mispairs. MutY also corrects error-prone DNA synthesis past GO lesions which are due to the oxidatively damaged form of guanine: 7,8-dihydro-8-oxoguanine (8-oxo-dGTP).</text>
</comment>
<dbReference type="GO" id="GO:0035485">
    <property type="term" value="F:adenine/guanine mispair binding"/>
    <property type="evidence" value="ECO:0007669"/>
    <property type="project" value="TreeGrafter"/>
</dbReference>
<keyword evidence="7" id="KW-0479">Metal-binding</keyword>
<evidence type="ECO:0000256" key="13">
    <source>
        <dbReference type="ARBA" id="ARBA00023295"/>
    </source>
</evidence>